<dbReference type="Gene3D" id="3.40.50.2000">
    <property type="entry name" value="Glycogen Phosphorylase B"/>
    <property type="match status" value="1"/>
</dbReference>
<dbReference type="Proteomes" id="UP000019460">
    <property type="component" value="Unassembled WGS sequence"/>
</dbReference>
<evidence type="ECO:0000256" key="7">
    <source>
        <dbReference type="ARBA" id="ARBA00022803"/>
    </source>
</evidence>
<dbReference type="Gene3D" id="3.40.50.11380">
    <property type="match status" value="1"/>
</dbReference>
<dbReference type="InterPro" id="IPR019734">
    <property type="entry name" value="TPR_rpt"/>
</dbReference>
<dbReference type="eggNOG" id="COG0457">
    <property type="taxonomic scope" value="Bacteria"/>
</dbReference>
<dbReference type="InterPro" id="IPR011990">
    <property type="entry name" value="TPR-like_helical_dom_sf"/>
</dbReference>
<dbReference type="SUPFAM" id="SSF53756">
    <property type="entry name" value="UDP-Glycosyltransferase/glycogen phosphorylase"/>
    <property type="match status" value="1"/>
</dbReference>
<dbReference type="PROSITE" id="PS50005">
    <property type="entry name" value="TPR"/>
    <property type="match status" value="1"/>
</dbReference>
<dbReference type="EMBL" id="AONC01000001">
    <property type="protein sequence ID" value="EXJ17185.1"/>
    <property type="molecule type" value="Genomic_DNA"/>
</dbReference>
<name>W9W3P6_9GAMM</name>
<comment type="pathway">
    <text evidence="1">Protein modification; protein glycosylation.</text>
</comment>
<keyword evidence="4" id="KW-0328">Glycosyltransferase</keyword>
<evidence type="ECO:0000256" key="5">
    <source>
        <dbReference type="ARBA" id="ARBA00022679"/>
    </source>
</evidence>
<gene>
    <name evidence="11" type="ORF">D779_0012</name>
</gene>
<keyword evidence="7 8" id="KW-0802">TPR repeat</keyword>
<keyword evidence="6" id="KW-0677">Repeat</keyword>
<feature type="domain" description="O-GlcNAc transferase C-terminal" evidence="10">
    <location>
        <begin position="404"/>
        <end position="628"/>
    </location>
</feature>
<evidence type="ECO:0000259" key="10">
    <source>
        <dbReference type="Pfam" id="PF13844"/>
    </source>
</evidence>
<evidence type="ECO:0000256" key="4">
    <source>
        <dbReference type="ARBA" id="ARBA00022676"/>
    </source>
</evidence>
<dbReference type="EC" id="2.4.1.255" evidence="3"/>
<evidence type="ECO:0000256" key="1">
    <source>
        <dbReference type="ARBA" id="ARBA00004922"/>
    </source>
</evidence>
<sequence>MINYSISWSSEGASPAAAQSDPFAEGLEAHRHGRFEAAIDRYLQVLGANPDQALACYDLGVALMDAGFGLVSMPFLRRASGLLPSSETLRYALVFALIQSGRLDEAERTVAEAEHAGLATSSAISLWRSWLGDCQQGRDPAELRLSPPLPAQSAPGLSVRPLELATSTLVHARLQEPFAKAVQDYQAGRMEQMIGDLGRLVEESPSWGEGHHLRGLALLALDRIDEAAVALRRASELLPGRAEIWDHLGVVSVRLGERESVRHAFEQALTLNPLRAETWNNAADTAMRQGWLGAAYQYAFMALRLKPDLVQSAFCLLQAAYKIETEIRVDAADSVVPNLGMLARAADAVKRGVGSADQALDVATLLAQIGRYPDACEVLESGLERFEDRQPVLLGKLVQNQRRVCDWRALAERQARLVELIRESDRPVVTPFAALSLPGLDPEDLRKTAHAHACRFQDWADRASSLGPSPAKAAGGRLRIGYLSDDLQEHATAYLTASVFEHHDRSRFECFAYSTGADDGGPLRRRLRDAFEHFVDIRPLGHQEAAQRIRDDGIDILVDLKGYTNNARIEILALRPSPVQVTWLGFPGTLGTSFIDYMVVDSVVVPPGDARFYDEALAYMPGAYAPVDDRRTVAPVPTRAEAGLPERGLVLCCFNDPYKITPEVFDRWCAILKAVPDAILWLYSKTPEVAENLRREAGQRGLDPGRLRFAPKVSQPEHLARLALADLVLDTLPYNAHTTASDALWMGVPVLTCAGETFPSRVAASLLRAAGLSDLITTDLAAYEARAVALGKDPDALAAMKSRLTESRQEAIFFDSRRFAADLESLYLSMWARYRGGQAPARLEIDKSDAARSKKGRS</sequence>
<evidence type="ECO:0000313" key="12">
    <source>
        <dbReference type="Proteomes" id="UP000019460"/>
    </source>
</evidence>
<dbReference type="OrthoDB" id="7058953at2"/>
<dbReference type="RefSeq" id="WP_052347596.1">
    <property type="nucleotide sequence ID" value="NZ_AONC01000001.1"/>
</dbReference>
<dbReference type="SUPFAM" id="SSF48452">
    <property type="entry name" value="TPR-like"/>
    <property type="match status" value="1"/>
</dbReference>
<dbReference type="PANTHER" id="PTHR44998">
    <property type="match status" value="1"/>
</dbReference>
<accession>W9W3P6</accession>
<proteinExistence type="inferred from homology"/>
<comment type="caution">
    <text evidence="11">The sequence shown here is derived from an EMBL/GenBank/DDBJ whole genome shotgun (WGS) entry which is preliminary data.</text>
</comment>
<organism evidence="11 12">
    <name type="scientific">Imhoffiella purpurea</name>
    <dbReference type="NCBI Taxonomy" id="1249627"/>
    <lineage>
        <taxon>Bacteria</taxon>
        <taxon>Pseudomonadati</taxon>
        <taxon>Pseudomonadota</taxon>
        <taxon>Gammaproteobacteria</taxon>
        <taxon>Chromatiales</taxon>
        <taxon>Chromatiaceae</taxon>
        <taxon>Imhoffiella</taxon>
    </lineage>
</organism>
<dbReference type="Pfam" id="PF13844">
    <property type="entry name" value="Glyco_transf_41"/>
    <property type="match status" value="2"/>
</dbReference>
<evidence type="ECO:0000256" key="3">
    <source>
        <dbReference type="ARBA" id="ARBA00011970"/>
    </source>
</evidence>
<dbReference type="InterPro" id="IPR029489">
    <property type="entry name" value="OGT/SEC/SPY_C"/>
</dbReference>
<dbReference type="Gene3D" id="1.25.40.10">
    <property type="entry name" value="Tetratricopeptide repeat domain"/>
    <property type="match status" value="2"/>
</dbReference>
<feature type="repeat" description="TPR" evidence="8">
    <location>
        <begin position="242"/>
        <end position="275"/>
    </location>
</feature>
<dbReference type="AlphaFoldDB" id="W9W3P6"/>
<evidence type="ECO:0000256" key="6">
    <source>
        <dbReference type="ARBA" id="ARBA00022737"/>
    </source>
</evidence>
<dbReference type="eggNOG" id="COG3914">
    <property type="taxonomic scope" value="Bacteria"/>
</dbReference>
<reference evidence="11 12" key="1">
    <citation type="submission" date="2012-11" db="EMBL/GenBank/DDBJ databases">
        <title>Genome assembly of Thiorhodococcus sp. AK35.</title>
        <authorList>
            <person name="Nupur N."/>
            <person name="Khatri I."/>
            <person name="Subramanian S."/>
            <person name="Pinnaka A."/>
        </authorList>
    </citation>
    <scope>NUCLEOTIDE SEQUENCE [LARGE SCALE GENOMIC DNA]</scope>
    <source>
        <strain evidence="11 12">AK35</strain>
    </source>
</reference>
<feature type="compositionally biased region" description="Polar residues" evidence="9">
    <location>
        <begin position="1"/>
        <end position="12"/>
    </location>
</feature>
<dbReference type="PANTHER" id="PTHR44998:SF1">
    <property type="entry name" value="UDP-N-ACETYLGLUCOSAMINE--PEPTIDE N-ACETYLGLUCOSAMINYLTRANSFERASE 110 KDA SUBUNIT"/>
    <property type="match status" value="1"/>
</dbReference>
<feature type="region of interest" description="Disordered" evidence="9">
    <location>
        <begin position="1"/>
        <end position="20"/>
    </location>
</feature>
<evidence type="ECO:0000256" key="9">
    <source>
        <dbReference type="SAM" id="MobiDB-lite"/>
    </source>
</evidence>
<keyword evidence="5" id="KW-0808">Transferase</keyword>
<comment type="similarity">
    <text evidence="2">Belongs to the glycosyltransferase 41 family. O-GlcNAc transferase subfamily.</text>
</comment>
<feature type="domain" description="O-GlcNAc transferase C-terminal" evidence="10">
    <location>
        <begin position="635"/>
        <end position="823"/>
    </location>
</feature>
<dbReference type="STRING" id="1249627.D779_0012"/>
<dbReference type="GO" id="GO:0097363">
    <property type="term" value="F:protein O-acetylglucosaminyltransferase activity"/>
    <property type="evidence" value="ECO:0007669"/>
    <property type="project" value="UniProtKB-EC"/>
</dbReference>
<dbReference type="PATRIC" id="fig|1249627.3.peg.11"/>
<evidence type="ECO:0000256" key="2">
    <source>
        <dbReference type="ARBA" id="ARBA00005386"/>
    </source>
</evidence>
<keyword evidence="12" id="KW-1185">Reference proteome</keyword>
<evidence type="ECO:0000256" key="8">
    <source>
        <dbReference type="PROSITE-ProRule" id="PRU00339"/>
    </source>
</evidence>
<evidence type="ECO:0000313" key="11">
    <source>
        <dbReference type="EMBL" id="EXJ17185.1"/>
    </source>
</evidence>
<protein>
    <recommendedName>
        <fullName evidence="3">protein O-GlcNAc transferase</fullName>
        <ecNumber evidence="3">2.4.1.255</ecNumber>
    </recommendedName>
</protein>
<dbReference type="SMART" id="SM00028">
    <property type="entry name" value="TPR"/>
    <property type="match status" value="4"/>
</dbReference>